<dbReference type="HAMAP" id="MF_01808">
    <property type="entry name" value="Recomb_XerC_XerD"/>
    <property type="match status" value="1"/>
</dbReference>
<dbReference type="PANTHER" id="PTHR30349">
    <property type="entry name" value="PHAGE INTEGRASE-RELATED"/>
    <property type="match status" value="1"/>
</dbReference>
<evidence type="ECO:0000259" key="11">
    <source>
        <dbReference type="PROSITE" id="PS51900"/>
    </source>
</evidence>
<keyword evidence="3 9" id="KW-0132">Cell division</keyword>
<evidence type="ECO:0000313" key="12">
    <source>
        <dbReference type="EMBL" id="GAV20091.1"/>
    </source>
</evidence>
<keyword evidence="8 9" id="KW-0131">Cell cycle</keyword>
<evidence type="ECO:0000313" key="13">
    <source>
        <dbReference type="Proteomes" id="UP000231632"/>
    </source>
</evidence>
<dbReference type="SUPFAM" id="SSF56349">
    <property type="entry name" value="DNA breaking-rejoining enzymes"/>
    <property type="match status" value="1"/>
</dbReference>
<evidence type="ECO:0000256" key="2">
    <source>
        <dbReference type="ARBA" id="ARBA00022490"/>
    </source>
</evidence>
<comment type="caution">
    <text evidence="12">The sequence shown here is derived from an EMBL/GenBank/DDBJ whole genome shotgun (WGS) entry which is preliminary data.</text>
</comment>
<dbReference type="EMBL" id="BDFD01000007">
    <property type="protein sequence ID" value="GAV20091.1"/>
    <property type="molecule type" value="Genomic_DNA"/>
</dbReference>
<dbReference type="InterPro" id="IPR023009">
    <property type="entry name" value="Tyrosine_recombinase_XerC/XerD"/>
</dbReference>
<feature type="active site" description="O-(3'-phospho-DNA)-tyrosine intermediate" evidence="9">
    <location>
        <position position="289"/>
    </location>
</feature>
<feature type="active site" evidence="9">
    <location>
        <position position="280"/>
    </location>
</feature>
<comment type="subcellular location">
    <subcellularLocation>
        <location evidence="1 9">Cytoplasm</location>
    </subcellularLocation>
</comment>
<feature type="active site" evidence="9">
    <location>
        <position position="187"/>
    </location>
</feature>
<feature type="active site" evidence="9">
    <location>
        <position position="163"/>
    </location>
</feature>
<dbReference type="InterPro" id="IPR044068">
    <property type="entry name" value="CB"/>
</dbReference>
<dbReference type="Gene3D" id="1.10.443.10">
    <property type="entry name" value="Intergrase catalytic core"/>
    <property type="match status" value="1"/>
</dbReference>
<dbReference type="GO" id="GO:0051301">
    <property type="term" value="P:cell division"/>
    <property type="evidence" value="ECO:0007669"/>
    <property type="project" value="UniProtKB-KW"/>
</dbReference>
<keyword evidence="4 9" id="KW-0159">Chromosome partition</keyword>
<feature type="active site" evidence="9">
    <location>
        <position position="254"/>
    </location>
</feature>
<dbReference type="Gene3D" id="1.10.150.130">
    <property type="match status" value="1"/>
</dbReference>
<evidence type="ECO:0000256" key="8">
    <source>
        <dbReference type="ARBA" id="ARBA00023306"/>
    </source>
</evidence>
<comment type="subunit">
    <text evidence="9">Forms a cyclic heterotetrameric complex composed of two molecules of XerC and two molecules of XerD.</text>
</comment>
<keyword evidence="6 9" id="KW-0238">DNA-binding</keyword>
<evidence type="ECO:0000256" key="6">
    <source>
        <dbReference type="ARBA" id="ARBA00023125"/>
    </source>
</evidence>
<keyword evidence="2 9" id="KW-0963">Cytoplasm</keyword>
<dbReference type="Pfam" id="PF00589">
    <property type="entry name" value="Phage_integrase"/>
    <property type="match status" value="1"/>
</dbReference>
<keyword evidence="5 9" id="KW-0229">DNA integration</keyword>
<dbReference type="PROSITE" id="PS51898">
    <property type="entry name" value="TYR_RECOMBINASE"/>
    <property type="match status" value="1"/>
</dbReference>
<dbReference type="GO" id="GO:0006313">
    <property type="term" value="P:DNA transposition"/>
    <property type="evidence" value="ECO:0007669"/>
    <property type="project" value="UniProtKB-UniRule"/>
</dbReference>
<feature type="domain" description="Core-binding (CB)" evidence="11">
    <location>
        <begin position="20"/>
        <end position="104"/>
    </location>
</feature>
<sequence length="313" mass="35045">MAIVLRLPNQIPAVEMKADPCLKEAVTSFLHELADVRLASKHTVSAYRRDLSRFTEHCGEERVLKTITRMQVQDWLVHCHASGLAASTLARRLSAVSSFFDAAVHAGWCETNVAAGVRPPKQPKRLPRTLPPEQTQALMHQTDRASDCRDLALLAVMYGCGLRVSEVVGLNLHDIDMHQFELRVFGKGRKERIVPLPQGAIQYLQAYLAERIAPAEEQAVFLNKYSKRLSVRSVQRMLKDRALTTGADISVTPHRLRHSFATHLLAGGVDLRAIQELLGHASLATTERYTHLDITKLTEVYDQTHPRAKKRTG</sequence>
<evidence type="ECO:0000256" key="5">
    <source>
        <dbReference type="ARBA" id="ARBA00022908"/>
    </source>
</evidence>
<dbReference type="CDD" id="cd00798">
    <property type="entry name" value="INT_XerDC_C"/>
    <property type="match status" value="1"/>
</dbReference>
<keyword evidence="7 9" id="KW-0233">DNA recombination</keyword>
<evidence type="ECO:0000256" key="3">
    <source>
        <dbReference type="ARBA" id="ARBA00022618"/>
    </source>
</evidence>
<dbReference type="InterPro" id="IPR011010">
    <property type="entry name" value="DNA_brk_join_enz"/>
</dbReference>
<keyword evidence="13" id="KW-1185">Reference proteome</keyword>
<evidence type="ECO:0000256" key="4">
    <source>
        <dbReference type="ARBA" id="ARBA00022829"/>
    </source>
</evidence>
<dbReference type="AlphaFoldDB" id="A0A1L8CMG1"/>
<dbReference type="Pfam" id="PF02899">
    <property type="entry name" value="Phage_int_SAM_1"/>
    <property type="match status" value="1"/>
</dbReference>
<comment type="function">
    <text evidence="9">Site-specific tyrosine recombinase, which acts by catalyzing the cutting and rejoining of the recombining DNA molecules. The XerC-XerD complex is essential to convert dimers of the bacterial chromosome into monomers to permit their segregation at cell division. It also contributes to the segregational stability of plasmids.</text>
</comment>
<evidence type="ECO:0000256" key="7">
    <source>
        <dbReference type="ARBA" id="ARBA00023172"/>
    </source>
</evidence>
<comment type="similarity">
    <text evidence="9">Belongs to the 'phage' integrase family. XerC subfamily.</text>
</comment>
<dbReference type="GO" id="GO:0007059">
    <property type="term" value="P:chromosome segregation"/>
    <property type="evidence" value="ECO:0007669"/>
    <property type="project" value="UniProtKB-UniRule"/>
</dbReference>
<accession>A0A1L8CMG1</accession>
<dbReference type="GO" id="GO:0005737">
    <property type="term" value="C:cytoplasm"/>
    <property type="evidence" value="ECO:0007669"/>
    <property type="project" value="UniProtKB-SubCell"/>
</dbReference>
<dbReference type="InterPro" id="IPR013762">
    <property type="entry name" value="Integrase-like_cat_sf"/>
</dbReference>
<dbReference type="Proteomes" id="UP000231632">
    <property type="component" value="Unassembled WGS sequence"/>
</dbReference>
<dbReference type="InterPro" id="IPR004107">
    <property type="entry name" value="Integrase_SAM-like_N"/>
</dbReference>
<organism evidence="12 13">
    <name type="scientific">Mariprofundus micogutta</name>
    <dbReference type="NCBI Taxonomy" id="1921010"/>
    <lineage>
        <taxon>Bacteria</taxon>
        <taxon>Pseudomonadati</taxon>
        <taxon>Pseudomonadota</taxon>
        <taxon>Candidatius Mariprofundia</taxon>
        <taxon>Mariprofundales</taxon>
        <taxon>Mariprofundaceae</taxon>
        <taxon>Mariprofundus</taxon>
    </lineage>
</organism>
<evidence type="ECO:0000259" key="10">
    <source>
        <dbReference type="PROSITE" id="PS51898"/>
    </source>
</evidence>
<reference evidence="12 13" key="1">
    <citation type="journal article" date="2017" name="Arch. Microbiol.">
        <title>Mariprofundus micogutta sp. nov., a novel iron-oxidizing zetaproteobacterium isolated from a deep-sea hydrothermal field at the Bayonnaise knoll of the Izu-Ogasawara arc, and a description of Mariprofundales ord. nov. and Zetaproteobacteria classis nov.</title>
        <authorList>
            <person name="Makita H."/>
            <person name="Tanaka E."/>
            <person name="Mitsunobu S."/>
            <person name="Miyazaki M."/>
            <person name="Nunoura T."/>
            <person name="Uematsu K."/>
            <person name="Takaki Y."/>
            <person name="Nishi S."/>
            <person name="Shimamura S."/>
            <person name="Takai K."/>
        </authorList>
    </citation>
    <scope>NUCLEOTIDE SEQUENCE [LARGE SCALE GENOMIC DNA]</scope>
    <source>
        <strain evidence="12 13">ET2</strain>
    </source>
</reference>
<feature type="domain" description="Tyr recombinase" evidence="10">
    <location>
        <begin position="125"/>
        <end position="302"/>
    </location>
</feature>
<dbReference type="GO" id="GO:0009037">
    <property type="term" value="F:tyrosine-based site-specific recombinase activity"/>
    <property type="evidence" value="ECO:0007669"/>
    <property type="project" value="UniProtKB-UniRule"/>
</dbReference>
<dbReference type="InterPro" id="IPR002104">
    <property type="entry name" value="Integrase_catalytic"/>
</dbReference>
<dbReference type="STRING" id="1921010.MMIC_P1053"/>
<feature type="active site" evidence="9">
    <location>
        <position position="257"/>
    </location>
</feature>
<protein>
    <recommendedName>
        <fullName evidence="9">Tyrosine recombinase XerC</fullName>
    </recommendedName>
</protein>
<evidence type="ECO:0000256" key="9">
    <source>
        <dbReference type="HAMAP-Rule" id="MF_01808"/>
    </source>
</evidence>
<dbReference type="NCBIfam" id="NF001399">
    <property type="entry name" value="PRK00283.1"/>
    <property type="match status" value="1"/>
</dbReference>
<dbReference type="GO" id="GO:0003677">
    <property type="term" value="F:DNA binding"/>
    <property type="evidence" value="ECO:0007669"/>
    <property type="project" value="UniProtKB-UniRule"/>
</dbReference>
<name>A0A1L8CMG1_9PROT</name>
<dbReference type="InterPro" id="IPR010998">
    <property type="entry name" value="Integrase_recombinase_N"/>
</dbReference>
<gene>
    <name evidence="9" type="primary">xerC</name>
    <name evidence="12" type="ORF">MMIC_P1053</name>
</gene>
<dbReference type="PROSITE" id="PS51900">
    <property type="entry name" value="CB"/>
    <property type="match status" value="1"/>
</dbReference>
<dbReference type="PANTHER" id="PTHR30349:SF41">
    <property type="entry name" value="INTEGRASE_RECOMBINASE PROTEIN MJ0367-RELATED"/>
    <property type="match status" value="1"/>
</dbReference>
<evidence type="ECO:0000256" key="1">
    <source>
        <dbReference type="ARBA" id="ARBA00004496"/>
    </source>
</evidence>
<proteinExistence type="inferred from homology"/>
<dbReference type="InterPro" id="IPR050090">
    <property type="entry name" value="Tyrosine_recombinase_XerCD"/>
</dbReference>